<dbReference type="Proteomes" id="UP000184522">
    <property type="component" value="Unassembled WGS sequence"/>
</dbReference>
<dbReference type="RefSeq" id="WP_073082745.1">
    <property type="nucleotide sequence ID" value="NZ_FQWS01000001.1"/>
</dbReference>
<dbReference type="EMBL" id="FQWS01000001">
    <property type="protein sequence ID" value="SHG62101.1"/>
    <property type="molecule type" value="Genomic_DNA"/>
</dbReference>
<keyword evidence="3" id="KW-1185">Reference proteome</keyword>
<protein>
    <submittedName>
        <fullName evidence="2">Uncharacterized protein</fullName>
    </submittedName>
</protein>
<name>A0A1M5LAQ5_9FLAO</name>
<organism evidence="2 3">
    <name type="scientific">Winogradskyella jejuensis</name>
    <dbReference type="NCBI Taxonomy" id="1089305"/>
    <lineage>
        <taxon>Bacteria</taxon>
        <taxon>Pseudomonadati</taxon>
        <taxon>Bacteroidota</taxon>
        <taxon>Flavobacteriia</taxon>
        <taxon>Flavobacteriales</taxon>
        <taxon>Flavobacteriaceae</taxon>
        <taxon>Winogradskyella</taxon>
    </lineage>
</organism>
<reference evidence="3" key="1">
    <citation type="submission" date="2016-11" db="EMBL/GenBank/DDBJ databases">
        <authorList>
            <person name="Varghese N."/>
            <person name="Submissions S."/>
        </authorList>
    </citation>
    <scope>NUCLEOTIDE SEQUENCE [LARGE SCALE GENOMIC DNA]</scope>
    <source>
        <strain evidence="3">DSM 25330</strain>
    </source>
</reference>
<gene>
    <name evidence="2" type="ORF">SAMN05444148_0570</name>
</gene>
<dbReference type="STRING" id="1089305.SAMN05444148_0570"/>
<accession>A0A1M5LAQ5</accession>
<feature type="region of interest" description="Disordered" evidence="1">
    <location>
        <begin position="114"/>
        <end position="139"/>
    </location>
</feature>
<evidence type="ECO:0000313" key="3">
    <source>
        <dbReference type="Proteomes" id="UP000184522"/>
    </source>
</evidence>
<sequence length="139" mass="14458">MPEAIIVSNMSIVQIDNGENFQSPENPLVYSSAVTDGAVNVTVIAPFHNNVNSDVLPTITATVGEDGNDVFIQPSYDASKPLSTIYTQVVKIAFTLGDVATNMGSAVINVTVDEEGAPSSHPGGLAEPRRKTKVVASGG</sequence>
<dbReference type="AlphaFoldDB" id="A0A1M5LAQ5"/>
<proteinExistence type="predicted"/>
<evidence type="ECO:0000256" key="1">
    <source>
        <dbReference type="SAM" id="MobiDB-lite"/>
    </source>
</evidence>
<evidence type="ECO:0000313" key="2">
    <source>
        <dbReference type="EMBL" id="SHG62101.1"/>
    </source>
</evidence>
<dbReference type="OrthoDB" id="9839914at2"/>